<organism evidence="2 3">
    <name type="scientific">Pseudomonas neustonica</name>
    <dbReference type="NCBI Taxonomy" id="2487346"/>
    <lineage>
        <taxon>Bacteria</taxon>
        <taxon>Pseudomonadati</taxon>
        <taxon>Pseudomonadota</taxon>
        <taxon>Gammaproteobacteria</taxon>
        <taxon>Pseudomonadales</taxon>
        <taxon>Pseudomonadaceae</taxon>
        <taxon>Pseudomonas</taxon>
    </lineage>
</organism>
<feature type="compositionally biased region" description="Basic residues" evidence="1">
    <location>
        <begin position="78"/>
        <end position="88"/>
    </location>
</feature>
<dbReference type="EMBL" id="RKKU01000001">
    <property type="protein sequence ID" value="ROZ88428.1"/>
    <property type="molecule type" value="Genomic_DNA"/>
</dbReference>
<reference evidence="2 3" key="1">
    <citation type="submission" date="2018-11" db="EMBL/GenBank/DDBJ databases">
        <authorList>
            <person name="Jang G.I."/>
            <person name="Hwang C.Y."/>
        </authorList>
    </citation>
    <scope>NUCLEOTIDE SEQUENCE [LARGE SCALE GENOMIC DNA]</scope>
    <source>
        <strain evidence="2 3">SSM26</strain>
    </source>
</reference>
<feature type="region of interest" description="Disordered" evidence="1">
    <location>
        <begin position="59"/>
        <end position="88"/>
    </location>
</feature>
<evidence type="ECO:0000313" key="2">
    <source>
        <dbReference type="EMBL" id="ROZ88428.1"/>
    </source>
</evidence>
<sequence>MSGPKRILVTGASHVGKSALIALLAETLNNRRVELVDQADIPIVDPMLEDLSRIPVRDLHNPSLHFRPTPYTRQSKGERKRNKRNRWN</sequence>
<dbReference type="InterPro" id="IPR027417">
    <property type="entry name" value="P-loop_NTPase"/>
</dbReference>
<accession>A0ABX9XRB8</accession>
<dbReference type="RefSeq" id="WP_123887866.1">
    <property type="nucleotide sequence ID" value="NZ_RKKU01000001.1"/>
</dbReference>
<protein>
    <submittedName>
        <fullName evidence="2">Uncharacterized protein</fullName>
    </submittedName>
</protein>
<dbReference type="Proteomes" id="UP000275199">
    <property type="component" value="Unassembled WGS sequence"/>
</dbReference>
<comment type="caution">
    <text evidence="2">The sequence shown here is derived from an EMBL/GenBank/DDBJ whole genome shotgun (WGS) entry which is preliminary data.</text>
</comment>
<keyword evidence="3" id="KW-1185">Reference proteome</keyword>
<name>A0ABX9XRB8_9PSED</name>
<proteinExistence type="predicted"/>
<dbReference type="SUPFAM" id="SSF52540">
    <property type="entry name" value="P-loop containing nucleoside triphosphate hydrolases"/>
    <property type="match status" value="1"/>
</dbReference>
<evidence type="ECO:0000313" key="3">
    <source>
        <dbReference type="Proteomes" id="UP000275199"/>
    </source>
</evidence>
<evidence type="ECO:0000256" key="1">
    <source>
        <dbReference type="SAM" id="MobiDB-lite"/>
    </source>
</evidence>
<gene>
    <name evidence="2" type="ORF">EF096_01690</name>
</gene>